<comment type="caution">
    <text evidence="2">The sequence shown here is derived from an EMBL/GenBank/DDBJ whole genome shotgun (WGS) entry which is preliminary data.</text>
</comment>
<evidence type="ECO:0000313" key="2">
    <source>
        <dbReference type="EMBL" id="KAF6279914.1"/>
    </source>
</evidence>
<gene>
    <name evidence="2" type="ORF">mMyoMyo1_010168</name>
</gene>
<accession>A0A7J7RVE6</accession>
<dbReference type="AlphaFoldDB" id="A0A7J7RVE6"/>
<name>A0A7J7RVE6_MYOMY</name>
<evidence type="ECO:0000313" key="3">
    <source>
        <dbReference type="Proteomes" id="UP000527355"/>
    </source>
</evidence>
<reference evidence="2 3" key="1">
    <citation type="journal article" date="2020" name="Nature">
        <title>Six reference-quality genomes reveal evolution of bat adaptations.</title>
        <authorList>
            <person name="Jebb D."/>
            <person name="Huang Z."/>
            <person name="Pippel M."/>
            <person name="Hughes G.M."/>
            <person name="Lavrichenko K."/>
            <person name="Devanna P."/>
            <person name="Winkler S."/>
            <person name="Jermiin L.S."/>
            <person name="Skirmuntt E.C."/>
            <person name="Katzourakis A."/>
            <person name="Burkitt-Gray L."/>
            <person name="Ray D.A."/>
            <person name="Sullivan K.A.M."/>
            <person name="Roscito J.G."/>
            <person name="Kirilenko B.M."/>
            <person name="Davalos L.M."/>
            <person name="Corthals A.P."/>
            <person name="Power M.L."/>
            <person name="Jones G."/>
            <person name="Ransome R.D."/>
            <person name="Dechmann D.K.N."/>
            <person name="Locatelli A.G."/>
            <person name="Puechmaille S.J."/>
            <person name="Fedrigo O."/>
            <person name="Jarvis E.D."/>
            <person name="Hiller M."/>
            <person name="Vernes S.C."/>
            <person name="Myers E.W."/>
            <person name="Teeling E.C."/>
        </authorList>
    </citation>
    <scope>NUCLEOTIDE SEQUENCE [LARGE SCALE GENOMIC DNA]</scope>
    <source>
        <strain evidence="2">MMyoMyo1</strain>
        <tissue evidence="2">Flight muscle</tissue>
    </source>
</reference>
<protein>
    <submittedName>
        <fullName evidence="2">Uncharacterized protein</fullName>
    </submittedName>
</protein>
<feature type="signal peptide" evidence="1">
    <location>
        <begin position="1"/>
        <end position="24"/>
    </location>
</feature>
<keyword evidence="1" id="KW-0732">Signal</keyword>
<feature type="chain" id="PRO_5029512681" evidence="1">
    <location>
        <begin position="25"/>
        <end position="158"/>
    </location>
</feature>
<dbReference type="EMBL" id="JABWUV010000021">
    <property type="protein sequence ID" value="KAF6279914.1"/>
    <property type="molecule type" value="Genomic_DNA"/>
</dbReference>
<organism evidence="2 3">
    <name type="scientific">Myotis myotis</name>
    <name type="common">Greater mouse-eared bat</name>
    <name type="synonym">Vespertilio myotis</name>
    <dbReference type="NCBI Taxonomy" id="51298"/>
    <lineage>
        <taxon>Eukaryota</taxon>
        <taxon>Metazoa</taxon>
        <taxon>Chordata</taxon>
        <taxon>Craniata</taxon>
        <taxon>Vertebrata</taxon>
        <taxon>Euteleostomi</taxon>
        <taxon>Mammalia</taxon>
        <taxon>Eutheria</taxon>
        <taxon>Laurasiatheria</taxon>
        <taxon>Chiroptera</taxon>
        <taxon>Yangochiroptera</taxon>
        <taxon>Vespertilionidae</taxon>
        <taxon>Myotis</taxon>
    </lineage>
</organism>
<sequence>MLSLSILFFFKYILLIFFLQRGRERDRELEISMREKHRSAASCTSPTGDVPATQVHALDQNRTWDLSVRRLTLYPLSQTGFGSLCILHSSHFYSTFKLLPGASVLSLYSEASTHLLLIPQDSKRVCTVWVLELGLLWPGILASPFVNCVQISSQFPRI</sequence>
<dbReference type="Proteomes" id="UP000527355">
    <property type="component" value="Unassembled WGS sequence"/>
</dbReference>
<evidence type="ECO:0000256" key="1">
    <source>
        <dbReference type="SAM" id="SignalP"/>
    </source>
</evidence>
<proteinExistence type="predicted"/>
<keyword evidence="3" id="KW-1185">Reference proteome</keyword>